<reference evidence="2" key="1">
    <citation type="journal article" date="2023" name="G3 (Bethesda)">
        <title>A reference genome for the long-term kleptoplast-retaining sea slug Elysia crispata morphotype clarki.</title>
        <authorList>
            <person name="Eastman K.E."/>
            <person name="Pendleton A.L."/>
            <person name="Shaikh M.A."/>
            <person name="Suttiyut T."/>
            <person name="Ogas R."/>
            <person name="Tomko P."/>
            <person name="Gavelis G."/>
            <person name="Widhalm J.R."/>
            <person name="Wisecaver J.H."/>
        </authorList>
    </citation>
    <scope>NUCLEOTIDE SEQUENCE</scope>
    <source>
        <strain evidence="2">ECLA1</strain>
    </source>
</reference>
<keyword evidence="3" id="KW-1185">Reference proteome</keyword>
<feature type="chain" id="PRO_5042144882" description="Secreted protein" evidence="1">
    <location>
        <begin position="19"/>
        <end position="216"/>
    </location>
</feature>
<gene>
    <name evidence="2" type="ORF">RRG08_019435</name>
</gene>
<evidence type="ECO:0000313" key="3">
    <source>
        <dbReference type="Proteomes" id="UP001283361"/>
    </source>
</evidence>
<protein>
    <recommendedName>
        <fullName evidence="4">Secreted protein</fullName>
    </recommendedName>
</protein>
<dbReference type="Proteomes" id="UP001283361">
    <property type="component" value="Unassembled WGS sequence"/>
</dbReference>
<accession>A0AAE0Z329</accession>
<evidence type="ECO:0000313" key="2">
    <source>
        <dbReference type="EMBL" id="KAK3761857.1"/>
    </source>
</evidence>
<name>A0AAE0Z329_9GAST</name>
<organism evidence="2 3">
    <name type="scientific">Elysia crispata</name>
    <name type="common">lettuce slug</name>
    <dbReference type="NCBI Taxonomy" id="231223"/>
    <lineage>
        <taxon>Eukaryota</taxon>
        <taxon>Metazoa</taxon>
        <taxon>Spiralia</taxon>
        <taxon>Lophotrochozoa</taxon>
        <taxon>Mollusca</taxon>
        <taxon>Gastropoda</taxon>
        <taxon>Heterobranchia</taxon>
        <taxon>Euthyneura</taxon>
        <taxon>Panpulmonata</taxon>
        <taxon>Sacoglossa</taxon>
        <taxon>Placobranchoidea</taxon>
        <taxon>Plakobranchidae</taxon>
        <taxon>Elysia</taxon>
    </lineage>
</organism>
<evidence type="ECO:0000256" key="1">
    <source>
        <dbReference type="SAM" id="SignalP"/>
    </source>
</evidence>
<comment type="caution">
    <text evidence="2">The sequence shown here is derived from an EMBL/GenBank/DDBJ whole genome shotgun (WGS) entry which is preliminary data.</text>
</comment>
<feature type="signal peptide" evidence="1">
    <location>
        <begin position="1"/>
        <end position="18"/>
    </location>
</feature>
<evidence type="ECO:0008006" key="4">
    <source>
        <dbReference type="Google" id="ProtNLM"/>
    </source>
</evidence>
<proteinExistence type="predicted"/>
<sequence length="216" mass="23716">MMQLVWTIFLAGVLRSMAADPFNKTRPGDSEKLVSLKGFPRLLEQGKAAWAAVKYMALHVVEDLVGNLRIQYYLAKSAVEDITSSVNFESLLTGLIPLIDNEVTYRGCLTICHAFAKKTIDHVTHEIADGICPFLCRGAQWKFRQAAQTLEAELKDIDDIVTNPVVKDKVDKVVDDIIDVNLPNQPDAPVVDDPIVPPIPDLPDIDIGGPPLGSTD</sequence>
<dbReference type="AlphaFoldDB" id="A0AAE0Z329"/>
<keyword evidence="1" id="KW-0732">Signal</keyword>
<dbReference type="EMBL" id="JAWDGP010004820">
    <property type="protein sequence ID" value="KAK3761857.1"/>
    <property type="molecule type" value="Genomic_DNA"/>
</dbReference>